<evidence type="ECO:0000256" key="2">
    <source>
        <dbReference type="ARBA" id="ARBA00009085"/>
    </source>
</evidence>
<dbReference type="PROSITE" id="PS00972">
    <property type="entry name" value="USP_1"/>
    <property type="match status" value="1"/>
</dbReference>
<reference evidence="10 11" key="1">
    <citation type="journal article" date="2017" name="Mycologia">
        <title>Bifiguratus adelaidae, gen. et sp. nov., a new member of Mucoromycotina in endophytic and soil-dwelling habitats.</title>
        <authorList>
            <person name="Torres-Cruz T.J."/>
            <person name="Billingsley Tobias T.L."/>
            <person name="Almatruk M."/>
            <person name="Hesse C."/>
            <person name="Kuske C.R."/>
            <person name="Desiro A."/>
            <person name="Benucci G.M."/>
            <person name="Bonito G."/>
            <person name="Stajich J.E."/>
            <person name="Dunlap C."/>
            <person name="Arnold A.E."/>
            <person name="Porras-Alfaro A."/>
        </authorList>
    </citation>
    <scope>NUCLEOTIDE SEQUENCE [LARGE SCALE GENOMIC DNA]</scope>
    <source>
        <strain evidence="10 11">AZ0501</strain>
    </source>
</reference>
<comment type="caution">
    <text evidence="10">The sequence shown here is derived from an EMBL/GenBank/DDBJ whole genome shotgun (WGS) entry which is preliminary data.</text>
</comment>
<dbReference type="GO" id="GO:0004843">
    <property type="term" value="F:cysteine-type deubiquitinase activity"/>
    <property type="evidence" value="ECO:0007669"/>
    <property type="project" value="UniProtKB-UniRule"/>
</dbReference>
<dbReference type="Pfam" id="PF00443">
    <property type="entry name" value="UCH"/>
    <property type="match status" value="1"/>
</dbReference>
<dbReference type="GO" id="GO:0006508">
    <property type="term" value="P:proteolysis"/>
    <property type="evidence" value="ECO:0007669"/>
    <property type="project" value="UniProtKB-KW"/>
</dbReference>
<dbReference type="GO" id="GO:0016579">
    <property type="term" value="P:protein deubiquitination"/>
    <property type="evidence" value="ECO:0007669"/>
    <property type="project" value="InterPro"/>
</dbReference>
<dbReference type="AlphaFoldDB" id="A0A261Y0I6"/>
<evidence type="ECO:0000256" key="3">
    <source>
        <dbReference type="ARBA" id="ARBA00022670"/>
    </source>
</evidence>
<evidence type="ECO:0000259" key="9">
    <source>
        <dbReference type="PROSITE" id="PS50235"/>
    </source>
</evidence>
<evidence type="ECO:0000256" key="1">
    <source>
        <dbReference type="ARBA" id="ARBA00000707"/>
    </source>
</evidence>
<dbReference type="SUPFAM" id="SSF54001">
    <property type="entry name" value="Cysteine proteinases"/>
    <property type="match status" value="1"/>
</dbReference>
<sequence length="597" mass="65894">MAGLALAAGLVGSSGASHRRKKKKSKRHAHEYDAAFVLGLQNTGNSCFLNVVLQALAALPALRSYLAELTEPGDDLLGSMQLPSEDVRLSVAYTLYRTIEALNKPLNKPHCIVPSDIVDALERKSKNRLSRHQQDAHELFQLMSSILSNEEEDMFKEKPVPLLSASAIKLMAAEKAQIEKSDVASNSSADSIGTMGTMYSSFSISTLGGYLPSQRKRPRNPFTGLAASKVSCLKCGYTGAIRHHVFDNLTLNVPQQLSCTLEDCLSLYIKIDMLDDYQCRKCGLLHTLNLKRMELERLLSAKSTHMNGDARHGADTESSKTTQQQMSKLESDIAAIEENLRTDIERDLLNITITYPQETSRTSKQSVLAKPPKDLCLHLSRSIFYPSGHVLKNNCKVTFPEILDVRPFTTDGHMPTKAEANLVNKDEEAEVASPSSKHNSFASMSPDGLNIALENLTPPNKSRDTPYTSRSPSQVFLAASAGSSTPLAASPKVLPLRMGLNKPPLYRLQAVIVHSGLHNSGHFVTYRRKKVERVKRGKIHPDVQIPTQFANGKHRQEVAQASAGATKFWAISDEDVCEVGLDEVLRVEPYMLFYERI</sequence>
<name>A0A261Y0I6_9FUNG</name>
<dbReference type="GO" id="GO:0005829">
    <property type="term" value="C:cytosol"/>
    <property type="evidence" value="ECO:0007669"/>
    <property type="project" value="TreeGrafter"/>
</dbReference>
<dbReference type="PANTHER" id="PTHR24006:SF888">
    <property type="entry name" value="UBIQUITIN CARBOXYL-TERMINAL HYDROLASE 30"/>
    <property type="match status" value="1"/>
</dbReference>
<evidence type="ECO:0000256" key="5">
    <source>
        <dbReference type="ARBA" id="ARBA00022801"/>
    </source>
</evidence>
<dbReference type="Proteomes" id="UP000242875">
    <property type="component" value="Unassembled WGS sequence"/>
</dbReference>
<dbReference type="InterPro" id="IPR028889">
    <property type="entry name" value="USP"/>
</dbReference>
<accession>A0A261Y0I6</accession>
<protein>
    <recommendedName>
        <fullName evidence="7">Ubiquitin carboxyl-terminal hydrolase</fullName>
        <ecNumber evidence="7">3.4.19.12</ecNumber>
    </recommendedName>
</protein>
<dbReference type="OrthoDB" id="2020758at2759"/>
<keyword evidence="3 7" id="KW-0645">Protease</keyword>
<dbReference type="Gene3D" id="3.90.70.10">
    <property type="entry name" value="Cysteine proteinases"/>
    <property type="match status" value="1"/>
</dbReference>
<evidence type="ECO:0000256" key="8">
    <source>
        <dbReference type="SAM" id="MobiDB-lite"/>
    </source>
</evidence>
<comment type="catalytic activity">
    <reaction evidence="1 7">
        <text>Thiol-dependent hydrolysis of ester, thioester, amide, peptide and isopeptide bonds formed by the C-terminal Gly of ubiquitin (a 76-residue protein attached to proteins as an intracellular targeting signal).</text>
        <dbReference type="EC" id="3.4.19.12"/>
    </reaction>
</comment>
<dbReference type="EMBL" id="MVBO01000052">
    <property type="protein sequence ID" value="OZJ04135.1"/>
    <property type="molecule type" value="Genomic_DNA"/>
</dbReference>
<feature type="compositionally biased region" description="Basic and acidic residues" evidence="8">
    <location>
        <begin position="308"/>
        <end position="318"/>
    </location>
</feature>
<keyword evidence="6 7" id="KW-0788">Thiol protease</keyword>
<evidence type="ECO:0000256" key="7">
    <source>
        <dbReference type="RuleBase" id="RU366025"/>
    </source>
</evidence>
<keyword evidence="4 7" id="KW-0833">Ubl conjugation pathway</keyword>
<feature type="region of interest" description="Disordered" evidence="8">
    <location>
        <begin position="304"/>
        <end position="324"/>
    </location>
</feature>
<dbReference type="PROSITE" id="PS00973">
    <property type="entry name" value="USP_2"/>
    <property type="match status" value="1"/>
</dbReference>
<dbReference type="InterPro" id="IPR001394">
    <property type="entry name" value="Peptidase_C19_UCH"/>
</dbReference>
<keyword evidence="5 7" id="KW-0378">Hydrolase</keyword>
<dbReference type="InterPro" id="IPR038765">
    <property type="entry name" value="Papain-like_cys_pep_sf"/>
</dbReference>
<organism evidence="10 11">
    <name type="scientific">Bifiguratus adelaidae</name>
    <dbReference type="NCBI Taxonomy" id="1938954"/>
    <lineage>
        <taxon>Eukaryota</taxon>
        <taxon>Fungi</taxon>
        <taxon>Fungi incertae sedis</taxon>
        <taxon>Mucoromycota</taxon>
        <taxon>Mucoromycotina</taxon>
        <taxon>Endogonomycetes</taxon>
        <taxon>Endogonales</taxon>
        <taxon>Endogonales incertae sedis</taxon>
        <taxon>Bifiguratus</taxon>
    </lineage>
</organism>
<dbReference type="InterPro" id="IPR050164">
    <property type="entry name" value="Peptidase_C19"/>
</dbReference>
<comment type="similarity">
    <text evidence="2 7">Belongs to the peptidase C19 family.</text>
</comment>
<dbReference type="GO" id="GO:0005634">
    <property type="term" value="C:nucleus"/>
    <property type="evidence" value="ECO:0007669"/>
    <property type="project" value="TreeGrafter"/>
</dbReference>
<feature type="domain" description="USP" evidence="9">
    <location>
        <begin position="38"/>
        <end position="597"/>
    </location>
</feature>
<evidence type="ECO:0000313" key="10">
    <source>
        <dbReference type="EMBL" id="OZJ04135.1"/>
    </source>
</evidence>
<evidence type="ECO:0000256" key="6">
    <source>
        <dbReference type="ARBA" id="ARBA00022807"/>
    </source>
</evidence>
<dbReference type="PROSITE" id="PS50235">
    <property type="entry name" value="USP_3"/>
    <property type="match status" value="1"/>
</dbReference>
<gene>
    <name evidence="10" type="ORF">BZG36_02835</name>
</gene>
<keyword evidence="11" id="KW-1185">Reference proteome</keyword>
<evidence type="ECO:0000313" key="11">
    <source>
        <dbReference type="Proteomes" id="UP000242875"/>
    </source>
</evidence>
<dbReference type="EC" id="3.4.19.12" evidence="7"/>
<dbReference type="InterPro" id="IPR018200">
    <property type="entry name" value="USP_CS"/>
</dbReference>
<dbReference type="PANTHER" id="PTHR24006">
    <property type="entry name" value="UBIQUITIN CARBOXYL-TERMINAL HYDROLASE"/>
    <property type="match status" value="1"/>
</dbReference>
<proteinExistence type="inferred from homology"/>
<evidence type="ECO:0000256" key="4">
    <source>
        <dbReference type="ARBA" id="ARBA00022786"/>
    </source>
</evidence>